<evidence type="ECO:0000256" key="1">
    <source>
        <dbReference type="SAM" id="SignalP"/>
    </source>
</evidence>
<keyword evidence="1" id="KW-0732">Signal</keyword>
<comment type="caution">
    <text evidence="2">The sequence shown here is derived from an EMBL/GenBank/DDBJ whole genome shotgun (WGS) entry which is preliminary data.</text>
</comment>
<dbReference type="AlphaFoldDB" id="A0A7W6C2S3"/>
<proteinExistence type="predicted"/>
<evidence type="ECO:0000313" key="2">
    <source>
        <dbReference type="EMBL" id="MBB3940554.1"/>
    </source>
</evidence>
<dbReference type="InterPro" id="IPR018759">
    <property type="entry name" value="BBP2_2"/>
</dbReference>
<dbReference type="RefSeq" id="WP_058737134.1">
    <property type="nucleotide sequence ID" value="NZ_JACIDY010000005.1"/>
</dbReference>
<evidence type="ECO:0008006" key="4">
    <source>
        <dbReference type="Google" id="ProtNLM"/>
    </source>
</evidence>
<reference evidence="2 3" key="1">
    <citation type="submission" date="2020-08" db="EMBL/GenBank/DDBJ databases">
        <title>Genomic Encyclopedia of Type Strains, Phase IV (KMG-IV): sequencing the most valuable type-strain genomes for metagenomic binning, comparative biology and taxonomic classification.</title>
        <authorList>
            <person name="Goeker M."/>
        </authorList>
    </citation>
    <scope>NUCLEOTIDE SEQUENCE [LARGE SCALE GENOMIC DNA]</scope>
    <source>
        <strain evidence="2 3">DSM 27568</strain>
    </source>
</reference>
<dbReference type="Pfam" id="PF10082">
    <property type="entry name" value="BBP2_2"/>
    <property type="match status" value="1"/>
</dbReference>
<dbReference type="Proteomes" id="UP000561459">
    <property type="component" value="Unassembled WGS sequence"/>
</dbReference>
<dbReference type="EMBL" id="JACIDY010000005">
    <property type="protein sequence ID" value="MBB3940554.1"/>
    <property type="molecule type" value="Genomic_DNA"/>
</dbReference>
<keyword evidence="3" id="KW-1185">Reference proteome</keyword>
<organism evidence="2 3">
    <name type="scientific">Novosphingobium fluoreni</name>
    <dbReference type="NCBI Taxonomy" id="1391222"/>
    <lineage>
        <taxon>Bacteria</taxon>
        <taxon>Pseudomonadati</taxon>
        <taxon>Pseudomonadota</taxon>
        <taxon>Alphaproteobacteria</taxon>
        <taxon>Sphingomonadales</taxon>
        <taxon>Sphingomonadaceae</taxon>
        <taxon>Novosphingobium</taxon>
    </lineage>
</organism>
<name>A0A7W6C2S3_9SPHN</name>
<gene>
    <name evidence="2" type="ORF">GGR39_002211</name>
</gene>
<accession>A0A7W6C2S3</accession>
<evidence type="ECO:0000313" key="3">
    <source>
        <dbReference type="Proteomes" id="UP000561459"/>
    </source>
</evidence>
<protein>
    <recommendedName>
        <fullName evidence="4">TIGR03016 family PEP-CTERM system-associated outer membrane protein</fullName>
    </recommendedName>
</protein>
<feature type="chain" id="PRO_5031299235" description="TIGR03016 family PEP-CTERM system-associated outer membrane protein" evidence="1">
    <location>
        <begin position="33"/>
        <end position="441"/>
    </location>
</feature>
<feature type="signal peptide" evidence="1">
    <location>
        <begin position="1"/>
        <end position="32"/>
    </location>
</feature>
<sequence>MTDVVARGLRSRAFCGSIVALPLLAGAGVARAQAIAPLVPLTLEPTYNRGRNIAVVEQFDPAFQPLGVRSGSVLVYPSLSIVTGATNNVFNSNSFKRSDAFYFLQPVVNVTTDLPRHKVDIVASADIQRYAHEQLRNQNAYALTGQGRLDIGRNLQITGRMQYSRASESPFASDLAADVSVLSIFTRASPSLTAVYSAGRTRLTARAERISLNFDDIRFVSGAIRSQRERDRSLDRLTVQAEYGLSPSIAAFAQVTYEATDYKAPLRSDGRANRDGKAYTVLTGLNFDLAGLMRGTIGGGYAKRNFDAAFYRDNSGFILQVQSEFFLSPLTTIGLGAQRTIQDSSSPFNGAYTDTRASVNIDHALLRNLILTANLTRVNQKLLDTDATSRLTIAGFTAKYQSNRFISIAANVQYGHARPGALPLGIAFDELRGQVTLRVRR</sequence>